<sequence length="111" mass="12499">PPPRYILRSYSSGMTTLFIFLDNDQIYSEDGCGLVISTSMCTLRPISAHNDELLYRSGEQTLSRTQGRDNKLHVWLRVEEPSGIGGSVALSESPVPVLRYPMDVDSLNYFR</sequence>
<keyword evidence="2" id="KW-1185">Reference proteome</keyword>
<name>A0AA39K9G7_9AGAR</name>
<proteinExistence type="predicted"/>
<dbReference type="Proteomes" id="UP001175226">
    <property type="component" value="Unassembled WGS sequence"/>
</dbReference>
<dbReference type="AlphaFoldDB" id="A0AA39K9G7"/>
<protein>
    <submittedName>
        <fullName evidence="1">Uncharacterized protein</fullName>
    </submittedName>
</protein>
<organism evidence="1 2">
    <name type="scientific">Armillaria borealis</name>
    <dbReference type="NCBI Taxonomy" id="47425"/>
    <lineage>
        <taxon>Eukaryota</taxon>
        <taxon>Fungi</taxon>
        <taxon>Dikarya</taxon>
        <taxon>Basidiomycota</taxon>
        <taxon>Agaricomycotina</taxon>
        <taxon>Agaricomycetes</taxon>
        <taxon>Agaricomycetidae</taxon>
        <taxon>Agaricales</taxon>
        <taxon>Marasmiineae</taxon>
        <taxon>Physalacriaceae</taxon>
        <taxon>Armillaria</taxon>
    </lineage>
</organism>
<comment type="caution">
    <text evidence="1">The sequence shown here is derived from an EMBL/GenBank/DDBJ whole genome shotgun (WGS) entry which is preliminary data.</text>
</comment>
<reference evidence="1" key="1">
    <citation type="submission" date="2023-06" db="EMBL/GenBank/DDBJ databases">
        <authorList>
            <consortium name="Lawrence Berkeley National Laboratory"/>
            <person name="Ahrendt S."/>
            <person name="Sahu N."/>
            <person name="Indic B."/>
            <person name="Wong-Bajracharya J."/>
            <person name="Merenyi Z."/>
            <person name="Ke H.-M."/>
            <person name="Monk M."/>
            <person name="Kocsube S."/>
            <person name="Drula E."/>
            <person name="Lipzen A."/>
            <person name="Balint B."/>
            <person name="Henrissat B."/>
            <person name="Andreopoulos B."/>
            <person name="Martin F.M."/>
            <person name="Harder C.B."/>
            <person name="Rigling D."/>
            <person name="Ford K.L."/>
            <person name="Foster G.D."/>
            <person name="Pangilinan J."/>
            <person name="Papanicolaou A."/>
            <person name="Barry K."/>
            <person name="LaButti K."/>
            <person name="Viragh M."/>
            <person name="Koriabine M."/>
            <person name="Yan M."/>
            <person name="Riley R."/>
            <person name="Champramary S."/>
            <person name="Plett K.L."/>
            <person name="Tsai I.J."/>
            <person name="Slot J."/>
            <person name="Sipos G."/>
            <person name="Plett J."/>
            <person name="Nagy L.G."/>
            <person name="Grigoriev I.V."/>
        </authorList>
    </citation>
    <scope>NUCLEOTIDE SEQUENCE</scope>
    <source>
        <strain evidence="1">FPL87.14</strain>
    </source>
</reference>
<gene>
    <name evidence="1" type="ORF">EV421DRAFT_1698322</name>
</gene>
<dbReference type="EMBL" id="JAUEPT010000001">
    <property type="protein sequence ID" value="KAK0456955.1"/>
    <property type="molecule type" value="Genomic_DNA"/>
</dbReference>
<feature type="non-terminal residue" evidence="1">
    <location>
        <position position="111"/>
    </location>
</feature>
<evidence type="ECO:0000313" key="1">
    <source>
        <dbReference type="EMBL" id="KAK0456955.1"/>
    </source>
</evidence>
<evidence type="ECO:0000313" key="2">
    <source>
        <dbReference type="Proteomes" id="UP001175226"/>
    </source>
</evidence>
<accession>A0AA39K9G7</accession>